<reference evidence="1" key="1">
    <citation type="submission" date="2006-10" db="EMBL/GenBank/DDBJ databases">
        <authorList>
            <person name="Amadeo P."/>
            <person name="Zhao Q."/>
            <person name="Wortman J."/>
            <person name="Fraser-Liggett C."/>
            <person name="Carlton J."/>
        </authorList>
    </citation>
    <scope>NUCLEOTIDE SEQUENCE</scope>
    <source>
        <strain evidence="1">G3</strain>
    </source>
</reference>
<proteinExistence type="predicted"/>
<dbReference type="KEGG" id="tva:4773054"/>
<accession>A2DX27</accession>
<evidence type="ECO:0000313" key="1">
    <source>
        <dbReference type="EMBL" id="EAY15054.1"/>
    </source>
</evidence>
<protein>
    <submittedName>
        <fullName evidence="1">Uncharacterized protein</fullName>
    </submittedName>
</protein>
<dbReference type="InParanoid" id="A2DX27"/>
<reference evidence="1" key="2">
    <citation type="journal article" date="2007" name="Science">
        <title>Draft genome sequence of the sexually transmitted pathogen Trichomonas vaginalis.</title>
        <authorList>
            <person name="Carlton J.M."/>
            <person name="Hirt R.P."/>
            <person name="Silva J.C."/>
            <person name="Delcher A.L."/>
            <person name="Schatz M."/>
            <person name="Zhao Q."/>
            <person name="Wortman J.R."/>
            <person name="Bidwell S.L."/>
            <person name="Alsmark U.C.M."/>
            <person name="Besteiro S."/>
            <person name="Sicheritz-Ponten T."/>
            <person name="Noel C.J."/>
            <person name="Dacks J.B."/>
            <person name="Foster P.G."/>
            <person name="Simillion C."/>
            <person name="Van de Peer Y."/>
            <person name="Miranda-Saavedra D."/>
            <person name="Barton G.J."/>
            <person name="Westrop G.D."/>
            <person name="Mueller S."/>
            <person name="Dessi D."/>
            <person name="Fiori P.L."/>
            <person name="Ren Q."/>
            <person name="Paulsen I."/>
            <person name="Zhang H."/>
            <person name="Bastida-Corcuera F.D."/>
            <person name="Simoes-Barbosa A."/>
            <person name="Brown M.T."/>
            <person name="Hayes R.D."/>
            <person name="Mukherjee M."/>
            <person name="Okumura C.Y."/>
            <person name="Schneider R."/>
            <person name="Smith A.J."/>
            <person name="Vanacova S."/>
            <person name="Villalvazo M."/>
            <person name="Haas B.J."/>
            <person name="Pertea M."/>
            <person name="Feldblyum T.V."/>
            <person name="Utterback T.R."/>
            <person name="Shu C.L."/>
            <person name="Osoegawa K."/>
            <person name="de Jong P.J."/>
            <person name="Hrdy I."/>
            <person name="Horvathova L."/>
            <person name="Zubacova Z."/>
            <person name="Dolezal P."/>
            <person name="Malik S.B."/>
            <person name="Logsdon J.M. Jr."/>
            <person name="Henze K."/>
            <person name="Gupta A."/>
            <person name="Wang C.C."/>
            <person name="Dunne R.L."/>
            <person name="Upcroft J.A."/>
            <person name="Upcroft P."/>
            <person name="White O."/>
            <person name="Salzberg S.L."/>
            <person name="Tang P."/>
            <person name="Chiu C.-H."/>
            <person name="Lee Y.-S."/>
            <person name="Embley T.M."/>
            <person name="Coombs G.H."/>
            <person name="Mottram J.C."/>
            <person name="Tachezy J."/>
            <person name="Fraser-Liggett C.M."/>
            <person name="Johnson P.J."/>
        </authorList>
    </citation>
    <scope>NUCLEOTIDE SEQUENCE [LARGE SCALE GENOMIC DNA]</scope>
    <source>
        <strain evidence="1">G3</strain>
    </source>
</reference>
<dbReference type="VEuPathDB" id="TrichDB:TVAG_019540"/>
<dbReference type="AlphaFoldDB" id="A2DX27"/>
<organism evidence="1 2">
    <name type="scientific">Trichomonas vaginalis (strain ATCC PRA-98 / G3)</name>
    <dbReference type="NCBI Taxonomy" id="412133"/>
    <lineage>
        <taxon>Eukaryota</taxon>
        <taxon>Metamonada</taxon>
        <taxon>Parabasalia</taxon>
        <taxon>Trichomonadida</taxon>
        <taxon>Trichomonadidae</taxon>
        <taxon>Trichomonas</taxon>
    </lineage>
</organism>
<name>A2DX27_TRIV3</name>
<dbReference type="RefSeq" id="XP_001327277.1">
    <property type="nucleotide sequence ID" value="XM_001327242.1"/>
</dbReference>
<dbReference type="VEuPathDB" id="TrichDB:TVAGG3_0185250"/>
<sequence length="320" mass="36543">MDEEHGLFAVMLASSLEQCSVRYGSGLKVFPLFHNSAMTVQVHEGIGIIDPLTQLTPTFNEDTDDYEELYEISDESIPDDIDELVLEDSLHVFNHIKRLVSLLYGTDVSHLEIAFGLKDIGDEIQIFITDVLSCKLQKSPLSDLLANVPDGSDMFAQLLTILYSCNYSTDHCWSIPRCDKHSEITVTLGVTLRYFIFQLFYDCNVDLLFNFAKNFFREFSPESLRKTVRFCRDCYFKWQLEEMKFKQLGKYHYQTAPVTKGPKDKAQLRAAAGNVLRNGKMRASVGSSELLHATYNNKKNSVYNSRNEGFSFSLLGKKRI</sequence>
<evidence type="ECO:0000313" key="2">
    <source>
        <dbReference type="Proteomes" id="UP000001542"/>
    </source>
</evidence>
<gene>
    <name evidence="1" type="ORF">TVAG_019540</name>
</gene>
<dbReference type="Proteomes" id="UP000001542">
    <property type="component" value="Unassembled WGS sequence"/>
</dbReference>
<keyword evidence="2" id="KW-1185">Reference proteome</keyword>
<dbReference type="EMBL" id="DS113261">
    <property type="protein sequence ID" value="EAY15054.1"/>
    <property type="molecule type" value="Genomic_DNA"/>
</dbReference>